<dbReference type="SUPFAM" id="SSF52402">
    <property type="entry name" value="Adenine nucleotide alpha hydrolases-like"/>
    <property type="match status" value="1"/>
</dbReference>
<dbReference type="InterPro" id="IPR033738">
    <property type="entry name" value="AsnB_N"/>
</dbReference>
<dbReference type="EC" id="6.3.5.4" evidence="4"/>
<dbReference type="InterPro" id="IPR017528">
    <property type="entry name" value="CHP03097O-antigen_lig-rel"/>
</dbReference>
<feature type="transmembrane region" description="Helical" evidence="10">
    <location>
        <begin position="645"/>
        <end position="668"/>
    </location>
</feature>
<evidence type="ECO:0000256" key="6">
    <source>
        <dbReference type="ARBA" id="ARBA00022989"/>
    </source>
</evidence>
<evidence type="ECO:0000313" key="13">
    <source>
        <dbReference type="Proteomes" id="UP000320913"/>
    </source>
</evidence>
<proteinExistence type="inferred from homology"/>
<dbReference type="PROSITE" id="PS51278">
    <property type="entry name" value="GATASE_TYPE_2"/>
    <property type="match status" value="1"/>
</dbReference>
<name>A0A538T553_UNCEI</name>
<comment type="catalytic activity">
    <reaction evidence="8">
        <text>L-aspartate + L-glutamine + ATP + H2O = L-asparagine + L-glutamate + AMP + diphosphate + H(+)</text>
        <dbReference type="Rhea" id="RHEA:12228"/>
        <dbReference type="ChEBI" id="CHEBI:15377"/>
        <dbReference type="ChEBI" id="CHEBI:15378"/>
        <dbReference type="ChEBI" id="CHEBI:29985"/>
        <dbReference type="ChEBI" id="CHEBI:29991"/>
        <dbReference type="ChEBI" id="CHEBI:30616"/>
        <dbReference type="ChEBI" id="CHEBI:33019"/>
        <dbReference type="ChEBI" id="CHEBI:58048"/>
        <dbReference type="ChEBI" id="CHEBI:58359"/>
        <dbReference type="ChEBI" id="CHEBI:456215"/>
        <dbReference type="EC" id="6.3.5.4"/>
    </reaction>
</comment>
<dbReference type="PANTHER" id="PTHR43284">
    <property type="entry name" value="ASPARAGINE SYNTHETASE (GLUTAMINE-HYDROLYZING)"/>
    <property type="match status" value="1"/>
</dbReference>
<dbReference type="AlphaFoldDB" id="A0A538T553"/>
<evidence type="ECO:0000256" key="7">
    <source>
        <dbReference type="ARBA" id="ARBA00023136"/>
    </source>
</evidence>
<feature type="transmembrane region" description="Helical" evidence="10">
    <location>
        <begin position="697"/>
        <end position="718"/>
    </location>
</feature>
<dbReference type="CDD" id="cd00712">
    <property type="entry name" value="AsnB"/>
    <property type="match status" value="1"/>
</dbReference>
<dbReference type="Pfam" id="PF04932">
    <property type="entry name" value="Wzy_C"/>
    <property type="match status" value="1"/>
</dbReference>
<dbReference type="GO" id="GO:0016020">
    <property type="term" value="C:membrane"/>
    <property type="evidence" value="ECO:0007669"/>
    <property type="project" value="UniProtKB-SubCell"/>
</dbReference>
<gene>
    <name evidence="12" type="ORF">E6K75_04930</name>
</gene>
<evidence type="ECO:0000256" key="9">
    <source>
        <dbReference type="SAM" id="MobiDB-lite"/>
    </source>
</evidence>
<evidence type="ECO:0000259" key="11">
    <source>
        <dbReference type="PROSITE" id="PS51278"/>
    </source>
</evidence>
<keyword evidence="7 10" id="KW-0472">Membrane</keyword>
<evidence type="ECO:0000256" key="3">
    <source>
        <dbReference type="ARBA" id="ARBA00005752"/>
    </source>
</evidence>
<dbReference type="InterPro" id="IPR051786">
    <property type="entry name" value="ASN_synthetase/amidase"/>
</dbReference>
<dbReference type="Proteomes" id="UP000320913">
    <property type="component" value="Unassembled WGS sequence"/>
</dbReference>
<protein>
    <recommendedName>
        <fullName evidence="4">asparagine synthase (glutamine-hydrolyzing)</fullName>
        <ecNumber evidence="4">6.3.5.4</ecNumber>
    </recommendedName>
</protein>
<evidence type="ECO:0000256" key="10">
    <source>
        <dbReference type="SAM" id="Phobius"/>
    </source>
</evidence>
<dbReference type="GO" id="GO:0004066">
    <property type="term" value="F:asparagine synthase (glutamine-hydrolyzing) activity"/>
    <property type="evidence" value="ECO:0007669"/>
    <property type="project" value="UniProtKB-EC"/>
</dbReference>
<dbReference type="Pfam" id="PF13522">
    <property type="entry name" value="GATase_6"/>
    <property type="match status" value="1"/>
</dbReference>
<organism evidence="12 13">
    <name type="scientific">Eiseniibacteriota bacterium</name>
    <dbReference type="NCBI Taxonomy" id="2212470"/>
    <lineage>
        <taxon>Bacteria</taxon>
        <taxon>Candidatus Eiseniibacteriota</taxon>
    </lineage>
</organism>
<feature type="region of interest" description="Disordered" evidence="9">
    <location>
        <begin position="423"/>
        <end position="453"/>
    </location>
</feature>
<dbReference type="SUPFAM" id="SSF56235">
    <property type="entry name" value="N-terminal nucleophile aminohydrolases (Ntn hydrolases)"/>
    <property type="match status" value="1"/>
</dbReference>
<dbReference type="NCBIfam" id="TIGR03097">
    <property type="entry name" value="PEP_O_lig_1"/>
    <property type="match status" value="1"/>
</dbReference>
<feature type="transmembrane region" description="Helical" evidence="10">
    <location>
        <begin position="934"/>
        <end position="953"/>
    </location>
</feature>
<evidence type="ECO:0000256" key="4">
    <source>
        <dbReference type="ARBA" id="ARBA00012737"/>
    </source>
</evidence>
<dbReference type="Pfam" id="PF00733">
    <property type="entry name" value="Asn_synthase"/>
    <property type="match status" value="1"/>
</dbReference>
<dbReference type="InterPro" id="IPR007016">
    <property type="entry name" value="O-antigen_ligase-rel_domated"/>
</dbReference>
<feature type="transmembrane region" description="Helical" evidence="10">
    <location>
        <begin position="574"/>
        <end position="601"/>
    </location>
</feature>
<feature type="transmembrane region" description="Helical" evidence="10">
    <location>
        <begin position="738"/>
        <end position="754"/>
    </location>
</feature>
<feature type="domain" description="Glutamine amidotransferase type-2" evidence="11">
    <location>
        <begin position="18"/>
        <end position="191"/>
    </location>
</feature>
<evidence type="ECO:0000256" key="2">
    <source>
        <dbReference type="ARBA" id="ARBA00005187"/>
    </source>
</evidence>
<dbReference type="InterPro" id="IPR045979">
    <property type="entry name" value="DUF5935"/>
</dbReference>
<reference evidence="12 13" key="1">
    <citation type="journal article" date="2019" name="Nat. Microbiol.">
        <title>Mediterranean grassland soil C-N compound turnover is dependent on rainfall and depth, and is mediated by genomically divergent microorganisms.</title>
        <authorList>
            <person name="Diamond S."/>
            <person name="Andeer P.F."/>
            <person name="Li Z."/>
            <person name="Crits-Christoph A."/>
            <person name="Burstein D."/>
            <person name="Anantharaman K."/>
            <person name="Lane K.R."/>
            <person name="Thomas B.C."/>
            <person name="Pan C."/>
            <person name="Northen T.R."/>
            <person name="Banfield J.F."/>
        </authorList>
    </citation>
    <scope>NUCLEOTIDE SEQUENCE [LARGE SCALE GENOMIC DNA]</scope>
    <source>
        <strain evidence="12">WS_5</strain>
    </source>
</reference>
<dbReference type="PANTHER" id="PTHR43284:SF1">
    <property type="entry name" value="ASPARAGINE SYNTHETASE"/>
    <property type="match status" value="1"/>
</dbReference>
<keyword evidence="12" id="KW-0436">Ligase</keyword>
<accession>A0A538T553</accession>
<keyword evidence="6 10" id="KW-1133">Transmembrane helix</keyword>
<dbReference type="EMBL" id="VBOV01000119">
    <property type="protein sequence ID" value="TMQ58779.1"/>
    <property type="molecule type" value="Genomic_DNA"/>
</dbReference>
<comment type="pathway">
    <text evidence="2">Amino-acid biosynthesis; L-asparagine biosynthesis; L-asparagine from L-aspartate (L-Gln route): step 1/1.</text>
</comment>
<dbReference type="Gene3D" id="3.40.50.620">
    <property type="entry name" value="HUPs"/>
    <property type="match status" value="1"/>
</dbReference>
<dbReference type="Pfam" id="PF13537">
    <property type="entry name" value="GATase_7"/>
    <property type="match status" value="1"/>
</dbReference>
<comment type="similarity">
    <text evidence="3">Belongs to the asparagine synthetase family.</text>
</comment>
<dbReference type="GO" id="GO:0006529">
    <property type="term" value="P:asparagine biosynthetic process"/>
    <property type="evidence" value="ECO:0007669"/>
    <property type="project" value="InterPro"/>
</dbReference>
<dbReference type="InterPro" id="IPR014729">
    <property type="entry name" value="Rossmann-like_a/b/a_fold"/>
</dbReference>
<feature type="transmembrane region" description="Helical" evidence="10">
    <location>
        <begin position="807"/>
        <end position="825"/>
    </location>
</feature>
<sequence length="1004" mass="111223">MDEAKGQGIAASRADVMCGIAGIVDLTQAGPSRSLAATMTGLLSHRGPDDEGVVVLGPAALGHRRLSILDLSSAGHQPMSTEDGRLAIVFNGEIYNYPEVKAELEGLGETFRTRSARDRLGKKPFFYHHRPGHFAFASEMKALLADPAIMRDVDLAAVDDYLTYSYIPAPRTILRGVLKLLPGHSLWLQKDRRITEPYWELVFGANGGHETEAHALERLEDLFRASVRRRLLSDVPVGAFLSGGLDSGSVVGMMAQLSSEPVRTYTVGFEEEGFSEIEDARVIARHFGTRHHEEIVRADAVSILPDLVWHLDEPFGDSSAVPSYYVARMAAQHVKVVLSGDGGDELFAGYTRYRQAMQPRPWRWIPHGVRRSVLGPVAVSMPVEWPGRDRLCEMAIEHRDSTPEWSGIYPYINLAPSIRRYDAVPAGRHPGQGGPHDHGAQPGIPRAPSRPHAGELRRDASFVLQAPRRHLQVPLPSDGREVPSRVHAPEAETGIRDSARALVPRRSETVCPRASSRAPVGRARVFRPARRGPGARPPPHRPARLRRLDLVLADARGVAPDVPRSWYAADMRDLVFMAILAGLLPFAIWNPQFGVLAYVWVGLMNPHRFVWQLSNFPVALTFALATLVAMILRKRFGRFPVRTETVLILVWFCYTTITTVLAIGHEAWAQWDKVSKILLMAIVAGMLLQSRKDLTRLVAVIAGSILFFAVKGGIFSILTRGNYLVYGPAGSFIADNNDLALAELMVLPLLLYFIRQEKKGWRGLLLKGAFVLSIVGIVFSYSRGALVAFVGLTLLLAWRSRHRFRALALALIAVSALVAFAPKAWMERMHTIQTYQQDASALGRLNAWGFAWNLANSRPWGGGFRAFTPETFQHYAPNPEDYHDAHSIYFQVLGEQGYPGLLIFLSILGASLLRLQRIRGQTRGEPEWKWAHDLAEMLQCSLLAYAMAGAFLGLAYFDLYYYVIITGVLLHVVYLEERRRALVPVPEPVRAGLPSARAAAPTPA</sequence>
<evidence type="ECO:0000256" key="5">
    <source>
        <dbReference type="ARBA" id="ARBA00022692"/>
    </source>
</evidence>
<dbReference type="GO" id="GO:0005829">
    <property type="term" value="C:cytosol"/>
    <property type="evidence" value="ECO:0007669"/>
    <property type="project" value="TreeGrafter"/>
</dbReference>
<dbReference type="InterPro" id="IPR029055">
    <property type="entry name" value="Ntn_hydrolases_N"/>
</dbReference>
<evidence type="ECO:0000313" key="12">
    <source>
        <dbReference type="EMBL" id="TMQ58779.1"/>
    </source>
</evidence>
<keyword evidence="5 10" id="KW-0812">Transmembrane</keyword>
<dbReference type="Pfam" id="PF19358">
    <property type="entry name" value="DUF5935"/>
    <property type="match status" value="1"/>
</dbReference>
<dbReference type="CDD" id="cd01991">
    <property type="entry name" value="Asn_synthase_B_C"/>
    <property type="match status" value="1"/>
</dbReference>
<feature type="transmembrane region" description="Helical" evidence="10">
    <location>
        <begin position="613"/>
        <end position="633"/>
    </location>
</feature>
<comment type="caution">
    <text evidence="12">The sequence shown here is derived from an EMBL/GenBank/DDBJ whole genome shotgun (WGS) entry which is preliminary data.</text>
</comment>
<evidence type="ECO:0000256" key="8">
    <source>
        <dbReference type="ARBA" id="ARBA00048741"/>
    </source>
</evidence>
<dbReference type="Gene3D" id="3.60.20.10">
    <property type="entry name" value="Glutamine Phosphoribosylpyrophosphate, subunit 1, domain 1"/>
    <property type="match status" value="2"/>
</dbReference>
<dbReference type="InterPro" id="IPR017932">
    <property type="entry name" value="GATase_2_dom"/>
</dbReference>
<evidence type="ECO:0000256" key="1">
    <source>
        <dbReference type="ARBA" id="ARBA00004141"/>
    </source>
</evidence>
<comment type="subcellular location">
    <subcellularLocation>
        <location evidence="1">Membrane</location>
        <topology evidence="1">Multi-pass membrane protein</topology>
    </subcellularLocation>
</comment>
<dbReference type="InterPro" id="IPR001962">
    <property type="entry name" value="Asn_synthase"/>
</dbReference>